<dbReference type="PANTHER" id="PTHR46401">
    <property type="entry name" value="GLYCOSYLTRANSFERASE WBBK-RELATED"/>
    <property type="match status" value="1"/>
</dbReference>
<dbReference type="Gene3D" id="3.40.50.2000">
    <property type="entry name" value="Glycogen Phosphorylase B"/>
    <property type="match status" value="2"/>
</dbReference>
<keyword evidence="5" id="KW-1185">Reference proteome</keyword>
<sequence length="407" mass="46025">MNQKITLYSYYSPEEITGIGKYNGEMIDFFLSKNLRVNSFSNVPFYPYWKKYEGFENAFYSKKTKGDLIDVRSKVYIPESPRAFKKIFSEISFLFSSSIALLLNLRNIKKSSLFLVVNPPFFIGVLPLVLGKILRVPVCFHVQDLQVDAAEELGLLPNWLCRFLRIIERTILKSADHVSTISVGMKEKIDRKNISREVLLVPNWSDLDEIIPGNSKWLHDYIQVEHFKKLIVYSGNVGEKQGLDIVLEAAKFLEEDSDIVFVILGAGLYLETLKEKAKLMGLSNLVISDLVPKANLNDMLQSSHIQLVVQKSAGADSFLPSKLTNIMSAGCACIITAEKGTGLYTLMKASNSALLVDPDDPKQMENGIRYLLENCKMYEQMKIEARIWAENNLAIDKCLSPIIDLIN</sequence>
<accession>A0ABT3CY71</accession>
<evidence type="ECO:0000313" key="5">
    <source>
        <dbReference type="Proteomes" id="UP001300692"/>
    </source>
</evidence>
<organism evidence="4 5">
    <name type="scientific">Reichenbachiella ulvae</name>
    <dbReference type="NCBI Taxonomy" id="2980104"/>
    <lineage>
        <taxon>Bacteria</taxon>
        <taxon>Pseudomonadati</taxon>
        <taxon>Bacteroidota</taxon>
        <taxon>Cytophagia</taxon>
        <taxon>Cytophagales</taxon>
        <taxon>Reichenbachiellaceae</taxon>
        <taxon>Reichenbachiella</taxon>
    </lineage>
</organism>
<name>A0ABT3CY71_9BACT</name>
<protein>
    <submittedName>
        <fullName evidence="4">WcaI family glycosyltransferase</fullName>
    </submittedName>
</protein>
<evidence type="ECO:0000259" key="3">
    <source>
        <dbReference type="Pfam" id="PF13579"/>
    </source>
</evidence>
<evidence type="ECO:0000256" key="1">
    <source>
        <dbReference type="ARBA" id="ARBA00022679"/>
    </source>
</evidence>
<reference evidence="4 5" key="1">
    <citation type="submission" date="2022-10" db="EMBL/GenBank/DDBJ databases">
        <title>Comparative genomics and taxonomic characterization of three novel marine species of genus Reichenbachiella exhibiting antioxidant and polysaccharide degradation activities.</title>
        <authorList>
            <person name="Muhammad N."/>
            <person name="Lee Y.-J."/>
            <person name="Ko J."/>
            <person name="Kim S.-G."/>
        </authorList>
    </citation>
    <scope>NUCLEOTIDE SEQUENCE [LARGE SCALE GENOMIC DNA]</scope>
    <source>
        <strain evidence="4 5">ABR2-5</strain>
    </source>
</reference>
<dbReference type="InterPro" id="IPR001296">
    <property type="entry name" value="Glyco_trans_1"/>
</dbReference>
<feature type="domain" description="Glycosyltransferase subfamily 4-like N-terminal" evidence="3">
    <location>
        <begin position="127"/>
        <end position="204"/>
    </location>
</feature>
<dbReference type="SUPFAM" id="SSF53756">
    <property type="entry name" value="UDP-Glycosyltransferase/glycogen phosphorylase"/>
    <property type="match status" value="1"/>
</dbReference>
<dbReference type="PANTHER" id="PTHR46401:SF2">
    <property type="entry name" value="GLYCOSYLTRANSFERASE WBBK-RELATED"/>
    <property type="match status" value="1"/>
</dbReference>
<feature type="domain" description="Glycosyl transferase family 1" evidence="2">
    <location>
        <begin position="228"/>
        <end position="386"/>
    </location>
</feature>
<dbReference type="CDD" id="cd03794">
    <property type="entry name" value="GT4_WbuB-like"/>
    <property type="match status" value="1"/>
</dbReference>
<evidence type="ECO:0000313" key="4">
    <source>
        <dbReference type="EMBL" id="MCV9388493.1"/>
    </source>
</evidence>
<evidence type="ECO:0000259" key="2">
    <source>
        <dbReference type="Pfam" id="PF00534"/>
    </source>
</evidence>
<dbReference type="Pfam" id="PF00534">
    <property type="entry name" value="Glycos_transf_1"/>
    <property type="match status" value="1"/>
</dbReference>
<dbReference type="Proteomes" id="UP001300692">
    <property type="component" value="Unassembled WGS sequence"/>
</dbReference>
<keyword evidence="1" id="KW-0808">Transferase</keyword>
<dbReference type="Pfam" id="PF13579">
    <property type="entry name" value="Glyco_trans_4_4"/>
    <property type="match status" value="1"/>
</dbReference>
<dbReference type="InterPro" id="IPR028098">
    <property type="entry name" value="Glyco_trans_4-like_N"/>
</dbReference>
<dbReference type="NCBIfam" id="NF007640">
    <property type="entry name" value="PRK10307.1"/>
    <property type="match status" value="1"/>
</dbReference>
<gene>
    <name evidence="4" type="ORF">N7U62_17545</name>
</gene>
<comment type="caution">
    <text evidence="4">The sequence shown here is derived from an EMBL/GenBank/DDBJ whole genome shotgun (WGS) entry which is preliminary data.</text>
</comment>
<proteinExistence type="predicted"/>
<dbReference type="RefSeq" id="WP_264139362.1">
    <property type="nucleotide sequence ID" value="NZ_JAOYOD010000001.1"/>
</dbReference>
<dbReference type="EMBL" id="JAOYOD010000001">
    <property type="protein sequence ID" value="MCV9388493.1"/>
    <property type="molecule type" value="Genomic_DNA"/>
</dbReference>